<protein>
    <recommendedName>
        <fullName evidence="3">Lipoprotein</fullName>
    </recommendedName>
</protein>
<organism evidence="1 2">
    <name type="scientific">Neolewinella antarctica</name>
    <dbReference type="NCBI Taxonomy" id="442734"/>
    <lineage>
        <taxon>Bacteria</taxon>
        <taxon>Pseudomonadati</taxon>
        <taxon>Bacteroidota</taxon>
        <taxon>Saprospiria</taxon>
        <taxon>Saprospirales</taxon>
        <taxon>Lewinellaceae</taxon>
        <taxon>Neolewinella</taxon>
    </lineage>
</organism>
<proteinExistence type="predicted"/>
<evidence type="ECO:0008006" key="3">
    <source>
        <dbReference type="Google" id="ProtNLM"/>
    </source>
</evidence>
<reference evidence="1 2" key="1">
    <citation type="submission" date="2020-03" db="EMBL/GenBank/DDBJ databases">
        <title>Genomic Encyclopedia of Type Strains, Phase IV (KMG-IV): sequencing the most valuable type-strain genomes for metagenomic binning, comparative biology and taxonomic classification.</title>
        <authorList>
            <person name="Goeker M."/>
        </authorList>
    </citation>
    <scope>NUCLEOTIDE SEQUENCE [LARGE SCALE GENOMIC DNA]</scope>
    <source>
        <strain evidence="1 2">DSM 105096</strain>
    </source>
</reference>
<dbReference type="Proteomes" id="UP000770785">
    <property type="component" value="Unassembled WGS sequence"/>
</dbReference>
<evidence type="ECO:0000313" key="2">
    <source>
        <dbReference type="Proteomes" id="UP000770785"/>
    </source>
</evidence>
<gene>
    <name evidence="1" type="ORF">GGR27_002120</name>
</gene>
<dbReference type="RefSeq" id="WP_168037378.1">
    <property type="nucleotide sequence ID" value="NZ_JAATJH010000003.1"/>
</dbReference>
<dbReference type="EMBL" id="JAATJH010000003">
    <property type="protein sequence ID" value="NJC26610.1"/>
    <property type="molecule type" value="Genomic_DNA"/>
</dbReference>
<comment type="caution">
    <text evidence="1">The sequence shown here is derived from an EMBL/GenBank/DDBJ whole genome shotgun (WGS) entry which is preliminary data.</text>
</comment>
<evidence type="ECO:0000313" key="1">
    <source>
        <dbReference type="EMBL" id="NJC26610.1"/>
    </source>
</evidence>
<name>A0ABX0XBH5_9BACT</name>
<keyword evidence="2" id="KW-1185">Reference proteome</keyword>
<accession>A0ABX0XBH5</accession>
<sequence length="167" mass="19041">MSQVYYKMLPILFGVLGFSLHGCLNSRDELVGAYCIEKFTIKDGSDLVNLVDCLKSNKIAFNKRGKVFIPGFLASVMVADYVVAGDLVQLSQNNECYFDSTLFYSFQADTLILSSNRIEVKCVRESFNEKGSIKFDMFDRKHRQDLWNSEDCIRIRSTVCDNISPEK</sequence>